<evidence type="ECO:0000313" key="1">
    <source>
        <dbReference type="EMBL" id="SYZ69714.1"/>
    </source>
</evidence>
<dbReference type="AlphaFoldDB" id="A0A3P3ZI04"/>
<accession>A0A3P3ZI04</accession>
<reference evidence="1 2" key="1">
    <citation type="submission" date="2018-09" db="EMBL/GenBank/DDBJ databases">
        <authorList>
            <person name="Peiro R."/>
            <person name="Begona"/>
            <person name="Cbmso G."/>
            <person name="Lopez M."/>
            <person name="Gonzalez S."/>
        </authorList>
    </citation>
    <scope>NUCLEOTIDE SEQUENCE [LARGE SCALE GENOMIC DNA]</scope>
</reference>
<organism evidence="1 2">
    <name type="scientific">Leishmania braziliensis MHOM/BR/75/M2904</name>
    <dbReference type="NCBI Taxonomy" id="420245"/>
    <lineage>
        <taxon>Eukaryota</taxon>
        <taxon>Discoba</taxon>
        <taxon>Euglenozoa</taxon>
        <taxon>Kinetoplastea</taxon>
        <taxon>Metakinetoplastina</taxon>
        <taxon>Trypanosomatida</taxon>
        <taxon>Trypanosomatidae</taxon>
        <taxon>Leishmaniinae</taxon>
        <taxon>Leishmania</taxon>
        <taxon>Leishmania braziliensis species complex</taxon>
    </lineage>
</organism>
<proteinExistence type="predicted"/>
<sequence length="232" mass="25191">MNTSTVDNTVSAAEAYALWGERIRLLFSSPPSFLESSLDQSPFERRSCCVPTRFSDIASATTSPVRSEATVRGSSSSMADTEVVGDAGACASYLDEALFPYCFYARLLQTQGAASSVPPATLSASLHTSALLQAQKLRVDEDDVAIRLAGRLRERTARAHGSLQGLCSVPPGNLVAPFCDPTVEEQQAQLHSELTAFLLEVRRKNLASVQLRHQLQHSRAVQARLHDNGRLF</sequence>
<dbReference type="Proteomes" id="UP000319462">
    <property type="component" value="Chromosome 34"/>
</dbReference>
<gene>
    <name evidence="1" type="ORF">LBRM2904_34.4190</name>
</gene>
<dbReference type="EMBL" id="LS997633">
    <property type="protein sequence ID" value="SYZ69714.1"/>
    <property type="molecule type" value="Genomic_DNA"/>
</dbReference>
<name>A0A3P3ZI04_LEIBR</name>
<protein>
    <submittedName>
        <fullName evidence="1">Hypothetical_protein</fullName>
    </submittedName>
</protein>
<evidence type="ECO:0000313" key="2">
    <source>
        <dbReference type="Proteomes" id="UP000319462"/>
    </source>
</evidence>